<dbReference type="RefSeq" id="WP_196270287.1">
    <property type="nucleotide sequence ID" value="NZ_JADQDO010000001.1"/>
</dbReference>
<feature type="signal peptide" evidence="1">
    <location>
        <begin position="1"/>
        <end position="24"/>
    </location>
</feature>
<evidence type="ECO:0000313" key="2">
    <source>
        <dbReference type="EMBL" id="MBF9232327.1"/>
    </source>
</evidence>
<feature type="chain" id="PRO_5036813785" evidence="1">
    <location>
        <begin position="25"/>
        <end position="125"/>
    </location>
</feature>
<evidence type="ECO:0000313" key="3">
    <source>
        <dbReference type="Proteomes" id="UP000599312"/>
    </source>
</evidence>
<protein>
    <submittedName>
        <fullName evidence="2">Uncharacterized protein</fullName>
    </submittedName>
</protein>
<keyword evidence="3" id="KW-1185">Reference proteome</keyword>
<proteinExistence type="predicted"/>
<evidence type="ECO:0000256" key="1">
    <source>
        <dbReference type="SAM" id="SignalP"/>
    </source>
</evidence>
<organism evidence="2 3">
    <name type="scientific">Microvirga alba</name>
    <dbReference type="NCBI Taxonomy" id="2791025"/>
    <lineage>
        <taxon>Bacteria</taxon>
        <taxon>Pseudomonadati</taxon>
        <taxon>Pseudomonadota</taxon>
        <taxon>Alphaproteobacteria</taxon>
        <taxon>Hyphomicrobiales</taxon>
        <taxon>Methylobacteriaceae</taxon>
        <taxon>Microvirga</taxon>
    </lineage>
</organism>
<gene>
    <name evidence="2" type="ORF">I2H38_02925</name>
</gene>
<keyword evidence="1" id="KW-0732">Signal</keyword>
<accession>A0A931FNH2</accession>
<sequence length="125" mass="13867">MTFGRWVLGAVVGGLALGAVSAQAAPLPLVAVDAPASAQTVQFFYYDDPPPVVYYEPAPPPRAYYGRPRYYPVPPPPAAPGYGHRAPGYGFYDKEAAKEYMKDYRKAEKDIHKERVRAWNRANGY</sequence>
<name>A0A931FNH2_9HYPH</name>
<reference evidence="2" key="1">
    <citation type="submission" date="2020-11" db="EMBL/GenBank/DDBJ databases">
        <authorList>
            <person name="Kim M.K."/>
        </authorList>
    </citation>
    <scope>NUCLEOTIDE SEQUENCE</scope>
    <source>
        <strain evidence="2">BT350</strain>
    </source>
</reference>
<dbReference type="EMBL" id="JADQDO010000001">
    <property type="protein sequence ID" value="MBF9232327.1"/>
    <property type="molecule type" value="Genomic_DNA"/>
</dbReference>
<dbReference type="Proteomes" id="UP000599312">
    <property type="component" value="Unassembled WGS sequence"/>
</dbReference>
<dbReference type="AlphaFoldDB" id="A0A931FNH2"/>
<comment type="caution">
    <text evidence="2">The sequence shown here is derived from an EMBL/GenBank/DDBJ whole genome shotgun (WGS) entry which is preliminary data.</text>
</comment>